<keyword evidence="2" id="KW-1185">Reference proteome</keyword>
<comment type="caution">
    <text evidence="1">The sequence shown here is derived from an EMBL/GenBank/DDBJ whole genome shotgun (WGS) entry which is preliminary data.</text>
</comment>
<organism evidence="1 2">
    <name type="scientific">Synchytrium endobioticum</name>
    <dbReference type="NCBI Taxonomy" id="286115"/>
    <lineage>
        <taxon>Eukaryota</taxon>
        <taxon>Fungi</taxon>
        <taxon>Fungi incertae sedis</taxon>
        <taxon>Chytridiomycota</taxon>
        <taxon>Chytridiomycota incertae sedis</taxon>
        <taxon>Chytridiomycetes</taxon>
        <taxon>Synchytriales</taxon>
        <taxon>Synchytriaceae</taxon>
        <taxon>Synchytrium</taxon>
    </lineage>
</organism>
<gene>
    <name evidence="1" type="ORF">SeMB42_g07973</name>
</gene>
<protein>
    <submittedName>
        <fullName evidence="1">Uncharacterized protein</fullName>
    </submittedName>
</protein>
<dbReference type="EMBL" id="QEAN01000720">
    <property type="protein sequence ID" value="TPX30109.1"/>
    <property type="molecule type" value="Genomic_DNA"/>
</dbReference>
<sequence>MVPLRFTEKAISGLVVLARYDSIADMIGCVDTLPHHLGWART</sequence>
<reference evidence="1 2" key="1">
    <citation type="journal article" date="2019" name="Sci. Rep.">
        <title>Comparative genomics of chytrid fungi reveal insights into the obligate biotrophic and pathogenic lifestyle of Synchytrium endobioticum.</title>
        <authorList>
            <person name="van de Vossenberg B.T.L.H."/>
            <person name="Warris S."/>
            <person name="Nguyen H.D.T."/>
            <person name="van Gent-Pelzer M.P.E."/>
            <person name="Joly D.L."/>
            <person name="van de Geest H.C."/>
            <person name="Bonants P.J.M."/>
            <person name="Smith D.S."/>
            <person name="Levesque C.A."/>
            <person name="van der Lee T.A.J."/>
        </authorList>
    </citation>
    <scope>NUCLEOTIDE SEQUENCE [LARGE SCALE GENOMIC DNA]</scope>
    <source>
        <strain evidence="1 2">MB42</strain>
    </source>
</reference>
<feature type="non-terminal residue" evidence="1">
    <location>
        <position position="42"/>
    </location>
</feature>
<dbReference type="AlphaFoldDB" id="A0A507BSI2"/>
<dbReference type="VEuPathDB" id="FungiDB:SeMB42_g07973"/>
<proteinExistence type="predicted"/>
<dbReference type="Proteomes" id="UP000317494">
    <property type="component" value="Unassembled WGS sequence"/>
</dbReference>
<evidence type="ECO:0000313" key="1">
    <source>
        <dbReference type="EMBL" id="TPX30109.1"/>
    </source>
</evidence>
<evidence type="ECO:0000313" key="2">
    <source>
        <dbReference type="Proteomes" id="UP000317494"/>
    </source>
</evidence>
<name>A0A507BSI2_9FUNG</name>
<accession>A0A507BSI2</accession>